<evidence type="ECO:0000256" key="3">
    <source>
        <dbReference type="ARBA" id="ARBA00022980"/>
    </source>
</evidence>
<comment type="similarity">
    <text evidence="2 5">Belongs to the bacterial ribosomal protein bL36 family.</text>
</comment>
<reference evidence="8 9" key="1">
    <citation type="submission" date="2021-05" db="EMBL/GenBank/DDBJ databases">
        <title>Genome Assembly of Synthetic Allotetraploid Brassica napus Reveals Homoeologous Exchanges between Subgenomes.</title>
        <authorList>
            <person name="Davis J.T."/>
        </authorList>
    </citation>
    <scope>NUCLEOTIDE SEQUENCE [LARGE SCALE GENOMIC DNA]</scope>
    <source>
        <strain evidence="9">cv. Da-Ae</strain>
        <tissue evidence="8">Seedling</tissue>
    </source>
</reference>
<dbReference type="SUPFAM" id="SSF57840">
    <property type="entry name" value="Ribosomal protein L36"/>
    <property type="match status" value="1"/>
</dbReference>
<dbReference type="InterPro" id="IPR000473">
    <property type="entry name" value="Ribosomal_bL36"/>
</dbReference>
<organism evidence="8 9">
    <name type="scientific">Brassica napus</name>
    <name type="common">Rape</name>
    <dbReference type="NCBI Taxonomy" id="3708"/>
    <lineage>
        <taxon>Eukaryota</taxon>
        <taxon>Viridiplantae</taxon>
        <taxon>Streptophyta</taxon>
        <taxon>Embryophyta</taxon>
        <taxon>Tracheophyta</taxon>
        <taxon>Spermatophyta</taxon>
        <taxon>Magnoliopsida</taxon>
        <taxon>eudicotyledons</taxon>
        <taxon>Gunneridae</taxon>
        <taxon>Pentapetalae</taxon>
        <taxon>rosids</taxon>
        <taxon>malvids</taxon>
        <taxon>Brassicales</taxon>
        <taxon>Brassicaceae</taxon>
        <taxon>Brassiceae</taxon>
        <taxon>Brassica</taxon>
    </lineage>
</organism>
<dbReference type="PROSITE" id="PS51382">
    <property type="entry name" value="SPX"/>
    <property type="match status" value="1"/>
</dbReference>
<protein>
    <recommendedName>
        <fullName evidence="5">Ribosomal protein</fullName>
    </recommendedName>
</protein>
<evidence type="ECO:0000256" key="1">
    <source>
        <dbReference type="ARBA" id="ARBA00004474"/>
    </source>
</evidence>
<dbReference type="InterPro" id="IPR031142">
    <property type="entry name" value="SPX_prot"/>
</dbReference>
<evidence type="ECO:0000313" key="9">
    <source>
        <dbReference type="Proteomes" id="UP000824890"/>
    </source>
</evidence>
<feature type="coiled-coil region" evidence="6">
    <location>
        <begin position="61"/>
        <end position="106"/>
    </location>
</feature>
<dbReference type="PANTHER" id="PTHR45978:SF10">
    <property type="entry name" value="SPX DOMAIN-CONTAINING PROTEIN 1"/>
    <property type="match status" value="1"/>
</dbReference>
<accession>A0ABQ8AU06</accession>
<dbReference type="InterPro" id="IPR004331">
    <property type="entry name" value="SPX_dom"/>
</dbReference>
<comment type="caution">
    <text evidence="8">The sequence shown here is derived from an EMBL/GenBank/DDBJ whole genome shotgun (WGS) entry which is preliminary data.</text>
</comment>
<sequence length="395" mass="45514">MNLSNQIEQTLPEWRDKFLSYKDLKKRLKLITSTTQDRPTKRLRVDAECSLGMSKEEISFIQLLENELEKFNNFFVEKEEEYIIRLKELRDRIVKAKDSKEKMMRMRKEIVDFHGEMVLLENYSALNYTGLVKILKKYDKRTGDLMRLPYIQKVLQQPFYTTDLLYKLIKESEAILDRFFPATQESEDPTDATESENIQAELSEHKFMESLHMKSTIAALRVLQEIRSKSSTVSVFSLPPLQLNGEGTMKVKSSVKKRCESCQTVKRRGIIYIICSSNPKHKQRQGYCSISHEGTIPTPLFDEAFSNQEVVKLPSLRVSASLAPLLHKRPEPTTIFGWGAVVIAVSGEGETSSYINTFTLALLGPCALNDLNNEIYDKLDCLSIQPFLRFFFDTC</sequence>
<dbReference type="NCBIfam" id="TIGR01022">
    <property type="entry name" value="rpmJ_bact"/>
    <property type="match status" value="1"/>
</dbReference>
<dbReference type="InterPro" id="IPR035977">
    <property type="entry name" value="Ribosomal_bL36_sp"/>
</dbReference>
<evidence type="ECO:0000256" key="5">
    <source>
        <dbReference type="RuleBase" id="RU000570"/>
    </source>
</evidence>
<keyword evidence="9" id="KW-1185">Reference proteome</keyword>
<dbReference type="PROSITE" id="PS00828">
    <property type="entry name" value="RIBOSOMAL_L36"/>
    <property type="match status" value="1"/>
</dbReference>
<dbReference type="Pfam" id="PF00444">
    <property type="entry name" value="Ribosomal_L36"/>
    <property type="match status" value="1"/>
</dbReference>
<keyword evidence="4 5" id="KW-0687">Ribonucleoprotein</keyword>
<dbReference type="CDD" id="cd14481">
    <property type="entry name" value="SPX_AtSPX1_like"/>
    <property type="match status" value="1"/>
</dbReference>
<keyword evidence="6" id="KW-0175">Coiled coil</keyword>
<evidence type="ECO:0000256" key="2">
    <source>
        <dbReference type="ARBA" id="ARBA00007645"/>
    </source>
</evidence>
<dbReference type="Pfam" id="PF03105">
    <property type="entry name" value="SPX"/>
    <property type="match status" value="1"/>
</dbReference>
<keyword evidence="3 5" id="KW-0689">Ribosomal protein</keyword>
<evidence type="ECO:0000313" key="8">
    <source>
        <dbReference type="EMBL" id="KAH0896040.1"/>
    </source>
</evidence>
<name>A0ABQ8AU06_BRANA</name>
<evidence type="ECO:0000256" key="6">
    <source>
        <dbReference type="SAM" id="Coils"/>
    </source>
</evidence>
<evidence type="ECO:0000256" key="4">
    <source>
        <dbReference type="ARBA" id="ARBA00023274"/>
    </source>
</evidence>
<comment type="subcellular location">
    <subcellularLocation>
        <location evidence="1">Plastid</location>
    </subcellularLocation>
</comment>
<dbReference type="HAMAP" id="MF_00251">
    <property type="entry name" value="Ribosomal_bL36"/>
    <property type="match status" value="1"/>
</dbReference>
<dbReference type="EMBL" id="JAGKQM010000012">
    <property type="protein sequence ID" value="KAH0896040.1"/>
    <property type="molecule type" value="Genomic_DNA"/>
</dbReference>
<evidence type="ECO:0000259" key="7">
    <source>
        <dbReference type="PROSITE" id="PS51382"/>
    </source>
</evidence>
<gene>
    <name evidence="8" type="ORF">HID58_045608</name>
</gene>
<dbReference type="PANTHER" id="PTHR45978">
    <property type="entry name" value="SPX DOMAIN-CONTAINING PROTEIN 3"/>
    <property type="match status" value="1"/>
</dbReference>
<feature type="domain" description="SPX" evidence="7">
    <location>
        <begin position="1"/>
        <end position="152"/>
    </location>
</feature>
<proteinExistence type="inferred from homology"/>
<dbReference type="Proteomes" id="UP000824890">
    <property type="component" value="Unassembled WGS sequence"/>
</dbReference>